<reference evidence="10" key="2">
    <citation type="submission" date="2025-08" db="UniProtKB">
        <authorList>
            <consortium name="Ensembl"/>
        </authorList>
    </citation>
    <scope>IDENTIFICATION</scope>
</reference>
<dbReference type="InterPro" id="IPR029034">
    <property type="entry name" value="Cystine-knot_cytokine"/>
</dbReference>
<dbReference type="InterPro" id="IPR001111">
    <property type="entry name" value="TGF-b_propeptide"/>
</dbReference>
<dbReference type="GeneTree" id="ENSGT00390000010056"/>
<keyword evidence="4 6" id="KW-0339">Growth factor</keyword>
<evidence type="ECO:0000313" key="10">
    <source>
        <dbReference type="Ensembl" id="ENSSFOP00015001555.2"/>
    </source>
</evidence>
<dbReference type="GO" id="GO:0005160">
    <property type="term" value="F:transforming growth factor beta receptor binding"/>
    <property type="evidence" value="ECO:0007669"/>
    <property type="project" value="InterPro"/>
</dbReference>
<dbReference type="InterPro" id="IPR017948">
    <property type="entry name" value="TGFb_CS"/>
</dbReference>
<keyword evidence="5" id="KW-1015">Disulfide bond</keyword>
<comment type="subcellular location">
    <subcellularLocation>
        <location evidence="1 6">Secreted</location>
    </subcellularLocation>
</comment>
<dbReference type="PROSITE" id="PS00250">
    <property type="entry name" value="TGF_BETA_1"/>
    <property type="match status" value="1"/>
</dbReference>
<dbReference type="FunFam" id="2.10.90.10:FF:000047">
    <property type="entry name" value="Left-right determination factor"/>
    <property type="match status" value="1"/>
</dbReference>
<dbReference type="Proteomes" id="UP000694397">
    <property type="component" value="Chromosome 1"/>
</dbReference>
<dbReference type="GO" id="GO:0005125">
    <property type="term" value="F:cytokine activity"/>
    <property type="evidence" value="ECO:0007669"/>
    <property type="project" value="UniProtKB-UniRule"/>
</dbReference>
<dbReference type="Gene3D" id="2.10.90.10">
    <property type="entry name" value="Cystine-knot cytokines"/>
    <property type="match status" value="1"/>
</dbReference>
<dbReference type="GO" id="GO:0008083">
    <property type="term" value="F:growth factor activity"/>
    <property type="evidence" value="ECO:0007669"/>
    <property type="project" value="UniProtKB-UniRule"/>
</dbReference>
<evidence type="ECO:0000256" key="6">
    <source>
        <dbReference type="PIRNR" id="PIRNR037402"/>
    </source>
</evidence>
<reference evidence="10" key="3">
    <citation type="submission" date="2025-09" db="UniProtKB">
        <authorList>
            <consortium name="Ensembl"/>
        </authorList>
    </citation>
    <scope>IDENTIFICATION</scope>
</reference>
<dbReference type="Gene3D" id="2.60.120.970">
    <property type="match status" value="1"/>
</dbReference>
<dbReference type="OrthoDB" id="10019514at2759"/>
<dbReference type="SMART" id="SM00204">
    <property type="entry name" value="TGFB"/>
    <property type="match status" value="1"/>
</dbReference>
<dbReference type="PANTHER" id="PTHR11848">
    <property type="entry name" value="TGF-BETA FAMILY"/>
    <property type="match status" value="1"/>
</dbReference>
<evidence type="ECO:0000256" key="5">
    <source>
        <dbReference type="ARBA" id="ARBA00023157"/>
    </source>
</evidence>
<feature type="signal peptide" evidence="8">
    <location>
        <begin position="1"/>
        <end position="23"/>
    </location>
</feature>
<dbReference type="Pfam" id="PF00019">
    <property type="entry name" value="TGF_beta"/>
    <property type="match status" value="1"/>
</dbReference>
<keyword evidence="3 6" id="KW-0964">Secreted</keyword>
<dbReference type="InterPro" id="IPR003942">
    <property type="entry name" value="LRDF"/>
</dbReference>
<comment type="similarity">
    <text evidence="2 6 7">Belongs to the TGF-beta family.</text>
</comment>
<dbReference type="AlphaFoldDB" id="A0A8C9QWQ5"/>
<keyword evidence="11" id="KW-1185">Reference proteome</keyword>
<evidence type="ECO:0000256" key="8">
    <source>
        <dbReference type="SAM" id="SignalP"/>
    </source>
</evidence>
<gene>
    <name evidence="10" type="primary">LOC108924069</name>
</gene>
<dbReference type="GO" id="GO:0005615">
    <property type="term" value="C:extracellular space"/>
    <property type="evidence" value="ECO:0007669"/>
    <property type="project" value="UniProtKB-UniRule"/>
</dbReference>
<evidence type="ECO:0000256" key="7">
    <source>
        <dbReference type="RuleBase" id="RU000354"/>
    </source>
</evidence>
<keyword evidence="6" id="KW-0202">Cytokine</keyword>
<reference evidence="10 11" key="1">
    <citation type="submission" date="2019-04" db="EMBL/GenBank/DDBJ databases">
        <authorList>
            <consortium name="Wellcome Sanger Institute Data Sharing"/>
        </authorList>
    </citation>
    <scope>NUCLEOTIDE SEQUENCE [LARGE SCALE GENOMIC DNA]</scope>
</reference>
<protein>
    <recommendedName>
        <fullName evidence="6">Left-right determination factor</fullName>
    </recommendedName>
</protein>
<dbReference type="PRINTS" id="PR01427">
    <property type="entry name" value="TGFBETA4"/>
</dbReference>
<dbReference type="CDD" id="cd13758">
    <property type="entry name" value="TGF_beta_LEFTY1_2"/>
    <property type="match status" value="1"/>
</dbReference>
<sequence>FFFFIKLRLMCALCCAALAVVHGFTHEDLKEAMLRKLALDELPGIDERDLEKIVIPTHLKNKYLSMLRLHNSRRRRSLPSLAGILRGIPGNADLSGGIMYSDATRQRMVFDMEARIPERSEVTLAELKLFKTAPPESLGAQEQQQQQRRRRLVQSARVSIYWVDVRDGGSNRTSLVDSRLVPIHETGWKSFDVTQAVHLWSKSGRSSSLLHLEVRIEAERPGSYAAQLAKHVRFRSQDPPSDSSPGGSAEIVLYTLSVEEFGSQGDCGSTDGRACCRQQYFVNFREMSWTQFWVLEPAGYQAFRCDGQCRQPRRGPAYGKRVCAPVESAPLPVMYLVKKGEHTDIEVAEFPNMIVEKCGCAMENVVVV</sequence>
<evidence type="ECO:0000256" key="4">
    <source>
        <dbReference type="ARBA" id="ARBA00023030"/>
    </source>
</evidence>
<evidence type="ECO:0000256" key="2">
    <source>
        <dbReference type="ARBA" id="ARBA00006656"/>
    </source>
</evidence>
<dbReference type="PIRSF" id="PIRSF037402">
    <property type="entry name" value="TGFb4"/>
    <property type="match status" value="1"/>
</dbReference>
<dbReference type="FunFam" id="2.60.120.970:FF:000024">
    <property type="entry name" value="Left-right determination factor"/>
    <property type="match status" value="1"/>
</dbReference>
<evidence type="ECO:0000256" key="1">
    <source>
        <dbReference type="ARBA" id="ARBA00004613"/>
    </source>
</evidence>
<evidence type="ECO:0000256" key="3">
    <source>
        <dbReference type="ARBA" id="ARBA00022525"/>
    </source>
</evidence>
<feature type="chain" id="PRO_5034506632" description="Left-right determination factor" evidence="8">
    <location>
        <begin position="24"/>
        <end position="368"/>
    </location>
</feature>
<dbReference type="Ensembl" id="ENSSFOT00015001591.2">
    <property type="protein sequence ID" value="ENSSFOP00015001555.2"/>
    <property type="gene ID" value="ENSSFOG00015000984.2"/>
</dbReference>
<dbReference type="InterPro" id="IPR015615">
    <property type="entry name" value="TGF-beta-rel"/>
</dbReference>
<dbReference type="Pfam" id="PF00688">
    <property type="entry name" value="TGFb_propeptide"/>
    <property type="match status" value="1"/>
</dbReference>
<proteinExistence type="inferred from homology"/>
<dbReference type="SUPFAM" id="SSF57501">
    <property type="entry name" value="Cystine-knot cytokines"/>
    <property type="match status" value="1"/>
</dbReference>
<keyword evidence="8" id="KW-0732">Signal</keyword>
<keyword evidence="6" id="KW-0217">Developmental protein</keyword>
<organism evidence="10 11">
    <name type="scientific">Scleropages formosus</name>
    <name type="common">Asian bonytongue</name>
    <name type="synonym">Osteoglossum formosum</name>
    <dbReference type="NCBI Taxonomy" id="113540"/>
    <lineage>
        <taxon>Eukaryota</taxon>
        <taxon>Metazoa</taxon>
        <taxon>Chordata</taxon>
        <taxon>Craniata</taxon>
        <taxon>Vertebrata</taxon>
        <taxon>Euteleostomi</taxon>
        <taxon>Actinopterygii</taxon>
        <taxon>Neopterygii</taxon>
        <taxon>Teleostei</taxon>
        <taxon>Osteoglossocephala</taxon>
        <taxon>Osteoglossomorpha</taxon>
        <taxon>Osteoglossiformes</taxon>
        <taxon>Osteoglossidae</taxon>
        <taxon>Scleropages</taxon>
    </lineage>
</organism>
<dbReference type="PANTHER" id="PTHR11848:SF226">
    <property type="entry name" value="LEFT-RIGHT DETERMINATION FACTOR"/>
    <property type="match status" value="1"/>
</dbReference>
<accession>A0A8C9QWQ5</accession>
<feature type="domain" description="TGF-beta family profile" evidence="9">
    <location>
        <begin position="262"/>
        <end position="361"/>
    </location>
</feature>
<evidence type="ECO:0000313" key="11">
    <source>
        <dbReference type="Proteomes" id="UP000694397"/>
    </source>
</evidence>
<name>A0A8C9QWQ5_SCLFO</name>
<dbReference type="GO" id="GO:0009948">
    <property type="term" value="P:anterior/posterior axis specification"/>
    <property type="evidence" value="ECO:0007669"/>
    <property type="project" value="TreeGrafter"/>
</dbReference>
<dbReference type="PROSITE" id="PS51362">
    <property type="entry name" value="TGF_BETA_2"/>
    <property type="match status" value="1"/>
</dbReference>
<evidence type="ECO:0000259" key="9">
    <source>
        <dbReference type="PROSITE" id="PS51362"/>
    </source>
</evidence>
<dbReference type="InterPro" id="IPR001839">
    <property type="entry name" value="TGF-b_C"/>
</dbReference>